<evidence type="ECO:0000256" key="8">
    <source>
        <dbReference type="SAM" id="MobiDB-lite"/>
    </source>
</evidence>
<evidence type="ECO:0000256" key="4">
    <source>
        <dbReference type="ARBA" id="ARBA00022475"/>
    </source>
</evidence>
<proteinExistence type="inferred from homology"/>
<feature type="compositionally biased region" description="Polar residues" evidence="8">
    <location>
        <begin position="12"/>
        <end position="24"/>
    </location>
</feature>
<gene>
    <name evidence="10" type="ORF">M3I41_04895</name>
</gene>
<keyword evidence="4" id="KW-1003">Cell membrane</keyword>
<reference evidence="10" key="1">
    <citation type="submission" date="2022-05" db="EMBL/GenBank/DDBJ databases">
        <title>Using nanopore sequencing to obtain complete genomes from saliva samples.</title>
        <authorList>
            <person name="Baker J.L."/>
        </authorList>
    </citation>
    <scope>NUCLEOTIDE SEQUENCE</scope>
    <source>
        <strain evidence="10">JCVI-JB-Ag32</strain>
    </source>
</reference>
<dbReference type="PANTHER" id="PTHR21716">
    <property type="entry name" value="TRANSMEMBRANE PROTEIN"/>
    <property type="match status" value="1"/>
</dbReference>
<evidence type="ECO:0000256" key="3">
    <source>
        <dbReference type="ARBA" id="ARBA00022448"/>
    </source>
</evidence>
<evidence type="ECO:0000256" key="9">
    <source>
        <dbReference type="SAM" id="Phobius"/>
    </source>
</evidence>
<evidence type="ECO:0000256" key="1">
    <source>
        <dbReference type="ARBA" id="ARBA00004651"/>
    </source>
</evidence>
<feature type="transmembrane region" description="Helical" evidence="9">
    <location>
        <begin position="77"/>
        <end position="99"/>
    </location>
</feature>
<sequence>MAENAGHKDTQPQKPTSTQHRWVTNTAGAIRKAREQHRRFMDSRQGEPQMPPIPTTYVLAKPAQTEKQSGLALLPEWLVRAGLSSWLILGVLAIVWVVIFATSKIVPVFIGVFLALVITAILHPIVKLYNKVLPRYPATFLGLLTVLGIVGGMFTYVITSVTGQWDSLAQQFTSGAHTIVDFLEHGPLPFHISQHDLNMQVNTALDRGQAYLRSNAPSLAEQLLSNASALGEVMAVLALALFTAIFFLGSGKNMWRWFLNELPEERRYRTHRAASAGWFTFSGYVRGTMLVALTDGIFAAIFLQMIAVPLAAPLGVLVFMGAFIPMVGAPIAMFVAMLVGLASGGIGKFLLVGIGVAAIGQFEGHILQPLIMGKQVSLHPVVVGIAVAAGSFSAGLLGAVIAVPLVSVAWAVYSELHVRDTPLDDEAIAKLNQKVAEDLEAIE</sequence>
<keyword evidence="5 9" id="KW-0812">Transmembrane</keyword>
<feature type="transmembrane region" description="Helical" evidence="9">
    <location>
        <begin position="318"/>
        <end position="342"/>
    </location>
</feature>
<dbReference type="InterPro" id="IPR002549">
    <property type="entry name" value="AI-2E-like"/>
</dbReference>
<dbReference type="PANTHER" id="PTHR21716:SF53">
    <property type="entry name" value="PERMEASE PERM-RELATED"/>
    <property type="match status" value="1"/>
</dbReference>
<dbReference type="GO" id="GO:0005886">
    <property type="term" value="C:plasma membrane"/>
    <property type="evidence" value="ECO:0007669"/>
    <property type="project" value="UniProtKB-SubCell"/>
</dbReference>
<comment type="similarity">
    <text evidence="2">Belongs to the autoinducer-2 exporter (AI-2E) (TC 2.A.86) family.</text>
</comment>
<dbReference type="AlphaFoldDB" id="A0A9E7AQB4"/>
<keyword evidence="3" id="KW-0813">Transport</keyword>
<evidence type="ECO:0000313" key="11">
    <source>
        <dbReference type="Proteomes" id="UP000830236"/>
    </source>
</evidence>
<feature type="compositionally biased region" description="Basic and acidic residues" evidence="8">
    <location>
        <begin position="1"/>
        <end position="11"/>
    </location>
</feature>
<dbReference type="EMBL" id="CP097095">
    <property type="protein sequence ID" value="UQF78957.1"/>
    <property type="molecule type" value="Genomic_DNA"/>
</dbReference>
<evidence type="ECO:0000256" key="7">
    <source>
        <dbReference type="ARBA" id="ARBA00023136"/>
    </source>
</evidence>
<evidence type="ECO:0000256" key="6">
    <source>
        <dbReference type="ARBA" id="ARBA00022989"/>
    </source>
</evidence>
<evidence type="ECO:0000256" key="2">
    <source>
        <dbReference type="ARBA" id="ARBA00009773"/>
    </source>
</evidence>
<dbReference type="Pfam" id="PF01594">
    <property type="entry name" value="AI-2E_transport"/>
    <property type="match status" value="1"/>
</dbReference>
<dbReference type="GO" id="GO:0055085">
    <property type="term" value="P:transmembrane transport"/>
    <property type="evidence" value="ECO:0007669"/>
    <property type="project" value="TreeGrafter"/>
</dbReference>
<comment type="subcellular location">
    <subcellularLocation>
        <location evidence="1">Cell membrane</location>
        <topology evidence="1">Multi-pass membrane protein</topology>
    </subcellularLocation>
</comment>
<feature type="region of interest" description="Disordered" evidence="8">
    <location>
        <begin position="1"/>
        <end position="24"/>
    </location>
</feature>
<organism evidence="10 11">
    <name type="scientific">Actinomyces graevenitzii</name>
    <dbReference type="NCBI Taxonomy" id="55565"/>
    <lineage>
        <taxon>Bacteria</taxon>
        <taxon>Bacillati</taxon>
        <taxon>Actinomycetota</taxon>
        <taxon>Actinomycetes</taxon>
        <taxon>Actinomycetales</taxon>
        <taxon>Actinomycetaceae</taxon>
        <taxon>Actinomyces</taxon>
    </lineage>
</organism>
<name>A0A9E7AQB4_9ACTO</name>
<feature type="transmembrane region" description="Helical" evidence="9">
    <location>
        <begin position="383"/>
        <end position="413"/>
    </location>
</feature>
<protein>
    <submittedName>
        <fullName evidence="10">AI-2E family transporter</fullName>
    </submittedName>
</protein>
<feature type="transmembrane region" description="Helical" evidence="9">
    <location>
        <begin position="138"/>
        <end position="158"/>
    </location>
</feature>
<feature type="transmembrane region" description="Helical" evidence="9">
    <location>
        <begin position="227"/>
        <end position="248"/>
    </location>
</feature>
<keyword evidence="7 9" id="KW-0472">Membrane</keyword>
<dbReference type="Proteomes" id="UP000830236">
    <property type="component" value="Chromosome"/>
</dbReference>
<feature type="transmembrane region" description="Helical" evidence="9">
    <location>
        <begin position="349"/>
        <end position="371"/>
    </location>
</feature>
<feature type="transmembrane region" description="Helical" evidence="9">
    <location>
        <begin position="290"/>
        <end position="312"/>
    </location>
</feature>
<feature type="transmembrane region" description="Helical" evidence="9">
    <location>
        <begin position="105"/>
        <end position="126"/>
    </location>
</feature>
<dbReference type="KEGG" id="agh:M3I41_04895"/>
<keyword evidence="6 9" id="KW-1133">Transmembrane helix</keyword>
<evidence type="ECO:0000256" key="5">
    <source>
        <dbReference type="ARBA" id="ARBA00022692"/>
    </source>
</evidence>
<evidence type="ECO:0000313" key="10">
    <source>
        <dbReference type="EMBL" id="UQF78957.1"/>
    </source>
</evidence>
<accession>A0A9E7AQB4</accession>